<dbReference type="SUPFAM" id="SSF55718">
    <property type="entry name" value="SCP-like"/>
    <property type="match status" value="1"/>
</dbReference>
<dbReference type="PANTHER" id="PTHR43223">
    <property type="entry name" value="ALKYL/ARYL-SULFATASE"/>
    <property type="match status" value="1"/>
</dbReference>
<dbReference type="GO" id="GO:0018909">
    <property type="term" value="P:dodecyl sulfate metabolic process"/>
    <property type="evidence" value="ECO:0007669"/>
    <property type="project" value="InterPro"/>
</dbReference>
<dbReference type="SMART" id="SM00849">
    <property type="entry name" value="Lactamase_B"/>
    <property type="match status" value="1"/>
</dbReference>
<comment type="caution">
    <text evidence="11">The sequence shown here is derived from an EMBL/GenBank/DDBJ whole genome shotgun (WGS) entry which is preliminary data.</text>
</comment>
<evidence type="ECO:0000256" key="8">
    <source>
        <dbReference type="ARBA" id="ARBA00075789"/>
    </source>
</evidence>
<dbReference type="PANTHER" id="PTHR43223:SF1">
    <property type="entry name" value="ALKYL_ARYL-SULFATASE BDS1"/>
    <property type="match status" value="1"/>
</dbReference>
<dbReference type="RefSeq" id="WP_057659955.1">
    <property type="nucleotide sequence ID" value="NZ_LDJL01000015.1"/>
</dbReference>
<dbReference type="OrthoDB" id="9815874at2"/>
<dbReference type="Gene3D" id="3.60.15.30">
    <property type="entry name" value="Metallo-beta-lactamase domain"/>
    <property type="match status" value="1"/>
</dbReference>
<dbReference type="AlphaFoldDB" id="A0A0R0CQR6"/>
<keyword evidence="9" id="KW-0732">Signal</keyword>
<keyword evidence="12" id="KW-1185">Reference proteome</keyword>
<dbReference type="Gene3D" id="3.30.1050.10">
    <property type="entry name" value="SCP2 sterol-binding domain"/>
    <property type="match status" value="1"/>
</dbReference>
<dbReference type="Pfam" id="PF14864">
    <property type="entry name" value="Alkyl_sulf_C"/>
    <property type="match status" value="1"/>
</dbReference>
<sequence>MRCNRHATFALLSLFVAHAVHAQSTSKPAEPATIQANAAFSKQLPWQDASAFTDAQRGFIAALPGGKISGDGERPVWNLQAYDFLDQQQAPDTVNPSLWRQARLNAINGLFEVADGIYQLRGLDLSNMTIVEGDSGLIIIDPLLNAETARAGLDLYYQHRPRKPVVAVIYTHSHADHFGGVKGVTSEADVAAGKVRIYAPEHFMDTAVAENIIAGNAMSRRASYQFGTLVAPGVRGSVDTGLGKSLGIGSLTLIQPTDSITDATREMRIDGVDIEFMLAPGTEAPSEMMVYFPRQKVFDAAEVVTQNMHNLYTLRGAEVRDAVAWSHYIEQARERFAARSEVMIAQHHWPTWGQQRVDNMLRKQRDLYKFIHDQSVRLLNQGYKPDQIAETLQLPASQQGEWSSHGYYGTLRHNARAVYQRYLGWYDGNPANLNPLPETRQAAKTIAYMGGADAVIQRARKDYANGEYRWVASVMNQVVFADPSNRAARELGADALEQLGYQSEAGTWRSAYLTGAQELRNGVPQLPSLNTLNADTLKAVDTGLFFDYLGVRLNAGKAEGKHIVLNWNFTDLGKQYVLNLENSALTYVEGQQASNADASLTLSRAALNSVILGQTTFAAAMQSGQARVEGDPRKLAELMGMLDTFSYGFPIVEPLPAP</sequence>
<dbReference type="EC" id="3.1.6.21" evidence="6"/>
<dbReference type="CDD" id="cd07710">
    <property type="entry name" value="arylsulfatase_Sdsa1-like_MBL-fold"/>
    <property type="match status" value="1"/>
</dbReference>
<dbReference type="InterPro" id="IPR038536">
    <property type="entry name" value="Alkyl/aryl-sulf_dimr_sf"/>
</dbReference>
<dbReference type="InterPro" id="IPR001279">
    <property type="entry name" value="Metallo-B-lactamas"/>
</dbReference>
<gene>
    <name evidence="11" type="ORF">ABB29_13570</name>
</gene>
<dbReference type="InterPro" id="IPR036527">
    <property type="entry name" value="SCP2_sterol-bd_dom_sf"/>
</dbReference>
<comment type="similarity">
    <text evidence="5">Belongs to the metallo-beta-lactamase superfamily. Type III sulfatase family.</text>
</comment>
<dbReference type="PATRIC" id="fig|344882.3.peg.1095"/>
<protein>
    <recommendedName>
        <fullName evidence="7">Linear primary-alkylsulfatase</fullName>
        <ecNumber evidence="6">3.1.6.21</ecNumber>
    </recommendedName>
    <alternativeName>
        <fullName evidence="8">Type III linear primary-alkylsulfatase</fullName>
    </alternativeName>
</protein>
<evidence type="ECO:0000256" key="7">
    <source>
        <dbReference type="ARBA" id="ARBA00068034"/>
    </source>
</evidence>
<organism evidence="11 12">
    <name type="scientific">Pseudoxanthomonas dokdonensis</name>
    <dbReference type="NCBI Taxonomy" id="344882"/>
    <lineage>
        <taxon>Bacteria</taxon>
        <taxon>Pseudomonadati</taxon>
        <taxon>Pseudomonadota</taxon>
        <taxon>Gammaproteobacteria</taxon>
        <taxon>Lysobacterales</taxon>
        <taxon>Lysobacteraceae</taxon>
        <taxon>Pseudoxanthomonas</taxon>
    </lineage>
</organism>
<keyword evidence="2" id="KW-0479">Metal-binding</keyword>
<dbReference type="SUPFAM" id="SSF56281">
    <property type="entry name" value="Metallo-hydrolase/oxidoreductase"/>
    <property type="match status" value="1"/>
</dbReference>
<evidence type="ECO:0000259" key="10">
    <source>
        <dbReference type="SMART" id="SM00849"/>
    </source>
</evidence>
<evidence type="ECO:0000256" key="3">
    <source>
        <dbReference type="ARBA" id="ARBA00022801"/>
    </source>
</evidence>
<dbReference type="FunFam" id="3.60.15.30:FF:000001">
    <property type="entry name" value="Alkyl/aryl-sulfatase BDS1"/>
    <property type="match status" value="1"/>
</dbReference>
<dbReference type="InterPro" id="IPR052195">
    <property type="entry name" value="Bact_Alkyl/Aryl-Sulfatase"/>
</dbReference>
<proteinExistence type="inferred from homology"/>
<evidence type="ECO:0000313" key="12">
    <source>
        <dbReference type="Proteomes" id="UP000052052"/>
    </source>
</evidence>
<dbReference type="Pfam" id="PF14863">
    <property type="entry name" value="Alkyl_sulf_dimr"/>
    <property type="match status" value="1"/>
</dbReference>
<comment type="cofactor">
    <cofactor evidence="1">
        <name>Zn(2+)</name>
        <dbReference type="ChEBI" id="CHEBI:29105"/>
    </cofactor>
</comment>
<dbReference type="FunFam" id="1.25.40.880:FF:000001">
    <property type="entry name" value="SDS hydrolase SdsA1"/>
    <property type="match status" value="1"/>
</dbReference>
<keyword evidence="4" id="KW-0862">Zinc</keyword>
<dbReference type="InterPro" id="IPR044097">
    <property type="entry name" value="Bds1/SdsA1_MBL-fold"/>
</dbReference>
<evidence type="ECO:0000256" key="6">
    <source>
        <dbReference type="ARBA" id="ARBA00066568"/>
    </source>
</evidence>
<dbReference type="InterPro" id="IPR029229">
    <property type="entry name" value="Alkyl_sulf_C"/>
</dbReference>
<evidence type="ECO:0000313" key="11">
    <source>
        <dbReference type="EMBL" id="KRG68343.1"/>
    </source>
</evidence>
<dbReference type="STRING" id="344882.ABB29_13570"/>
<feature type="signal peptide" evidence="9">
    <location>
        <begin position="1"/>
        <end position="22"/>
    </location>
</feature>
<reference evidence="11 12" key="1">
    <citation type="submission" date="2015-05" db="EMBL/GenBank/DDBJ databases">
        <title>Genome sequencing and analysis of members of genus Stenotrophomonas.</title>
        <authorList>
            <person name="Patil P.P."/>
            <person name="Midha S."/>
            <person name="Patil P.B."/>
        </authorList>
    </citation>
    <scope>NUCLEOTIDE SEQUENCE [LARGE SCALE GENOMIC DNA]</scope>
    <source>
        <strain evidence="11 12">DSM 21858</strain>
    </source>
</reference>
<feature type="chain" id="PRO_5006394396" description="Linear primary-alkylsulfatase" evidence="9">
    <location>
        <begin position="23"/>
        <end position="658"/>
    </location>
</feature>
<dbReference type="GO" id="GO:0046983">
    <property type="term" value="F:protein dimerization activity"/>
    <property type="evidence" value="ECO:0007669"/>
    <property type="project" value="InterPro"/>
</dbReference>
<dbReference type="GO" id="GO:0046872">
    <property type="term" value="F:metal ion binding"/>
    <property type="evidence" value="ECO:0007669"/>
    <property type="project" value="UniProtKB-KW"/>
</dbReference>
<keyword evidence="3" id="KW-0378">Hydrolase</keyword>
<accession>A0A0R0CQR6</accession>
<evidence type="ECO:0000256" key="5">
    <source>
        <dbReference type="ARBA" id="ARBA00033751"/>
    </source>
</evidence>
<dbReference type="InterPro" id="IPR036866">
    <property type="entry name" value="RibonucZ/Hydroxyglut_hydro"/>
</dbReference>
<evidence type="ECO:0000256" key="1">
    <source>
        <dbReference type="ARBA" id="ARBA00001947"/>
    </source>
</evidence>
<dbReference type="Proteomes" id="UP000052052">
    <property type="component" value="Unassembled WGS sequence"/>
</dbReference>
<name>A0A0R0CQR6_9GAMM</name>
<dbReference type="InterPro" id="IPR029228">
    <property type="entry name" value="Alkyl_sulf_dimr"/>
</dbReference>
<evidence type="ECO:0000256" key="4">
    <source>
        <dbReference type="ARBA" id="ARBA00022833"/>
    </source>
</evidence>
<dbReference type="GO" id="GO:0018741">
    <property type="term" value="F:linear primary-alkylsulfatase activity"/>
    <property type="evidence" value="ECO:0007669"/>
    <property type="project" value="UniProtKB-EC"/>
</dbReference>
<evidence type="ECO:0000256" key="9">
    <source>
        <dbReference type="SAM" id="SignalP"/>
    </source>
</evidence>
<dbReference type="Gene3D" id="1.25.40.880">
    <property type="entry name" value="Alkyl sulfatase, dimerisation domain"/>
    <property type="match status" value="1"/>
</dbReference>
<dbReference type="EMBL" id="LDJL01000015">
    <property type="protein sequence ID" value="KRG68343.1"/>
    <property type="molecule type" value="Genomic_DNA"/>
</dbReference>
<dbReference type="Pfam" id="PF00753">
    <property type="entry name" value="Lactamase_B"/>
    <property type="match status" value="1"/>
</dbReference>
<feature type="domain" description="Metallo-beta-lactamase" evidence="10">
    <location>
        <begin position="125"/>
        <end position="347"/>
    </location>
</feature>
<evidence type="ECO:0000256" key="2">
    <source>
        <dbReference type="ARBA" id="ARBA00022723"/>
    </source>
</evidence>